<keyword evidence="2" id="KW-0732">Signal</keyword>
<protein>
    <submittedName>
        <fullName evidence="4">PQQ-dependent sugar dehydrogenase</fullName>
    </submittedName>
</protein>
<evidence type="ECO:0000313" key="5">
    <source>
        <dbReference type="Proteomes" id="UP001218412"/>
    </source>
</evidence>
<dbReference type="Pfam" id="PF07995">
    <property type="entry name" value="GSDH"/>
    <property type="match status" value="2"/>
</dbReference>
<evidence type="ECO:0000256" key="2">
    <source>
        <dbReference type="SAM" id="SignalP"/>
    </source>
</evidence>
<dbReference type="Gene3D" id="2.120.10.30">
    <property type="entry name" value="TolB, C-terminal domain"/>
    <property type="match status" value="1"/>
</dbReference>
<dbReference type="PANTHER" id="PTHR19328:SF13">
    <property type="entry name" value="HIPL1 PROTEIN"/>
    <property type="match status" value="1"/>
</dbReference>
<dbReference type="PANTHER" id="PTHR19328">
    <property type="entry name" value="HEDGEHOG-INTERACTING PROTEIN"/>
    <property type="match status" value="1"/>
</dbReference>
<feature type="chain" id="PRO_5045229510" evidence="2">
    <location>
        <begin position="24"/>
        <end position="520"/>
    </location>
</feature>
<dbReference type="NCBIfam" id="TIGR03606">
    <property type="entry name" value="non_repeat_PQQ"/>
    <property type="match status" value="1"/>
</dbReference>
<reference evidence="4 5" key="1">
    <citation type="submission" date="2021-01" db="EMBL/GenBank/DDBJ databases">
        <title>Biogeographic distribution of Paracoccus.</title>
        <authorList>
            <person name="Hollensteiner J."/>
            <person name="Leineberger J."/>
            <person name="Brinkhoff T."/>
            <person name="Daniel R."/>
        </authorList>
    </citation>
    <scope>NUCLEOTIDE SEQUENCE [LARGE SCALE GENOMIC DNA]</scope>
    <source>
        <strain evidence="4 5">LMG25392</strain>
    </source>
</reference>
<dbReference type="Proteomes" id="UP001218412">
    <property type="component" value="Chromosome"/>
</dbReference>
<dbReference type="EMBL" id="CP067134">
    <property type="protein sequence ID" value="WCR11029.1"/>
    <property type="molecule type" value="Genomic_DNA"/>
</dbReference>
<evidence type="ECO:0000256" key="1">
    <source>
        <dbReference type="SAM" id="MobiDB-lite"/>
    </source>
</evidence>
<feature type="domain" description="Glucose/Sorbosone dehydrogenase" evidence="3">
    <location>
        <begin position="47"/>
        <end position="300"/>
    </location>
</feature>
<feature type="compositionally biased region" description="Basic and acidic residues" evidence="1">
    <location>
        <begin position="509"/>
        <end position="520"/>
    </location>
</feature>
<keyword evidence="5" id="KW-1185">Reference proteome</keyword>
<dbReference type="InterPro" id="IPR012938">
    <property type="entry name" value="Glc/Sorbosone_DH"/>
</dbReference>
<dbReference type="InterPro" id="IPR019893">
    <property type="entry name" value="SndH-like"/>
</dbReference>
<sequence>MRVRKALCLTTMLTAAMLLPAVAQQSPDDVTRAEFPLEKLVLAEGLGNPFEIRIGPDGWLWLTERTAGRLSRVNPENGTVQSAFEFKMPAFTKGAQTGVMGFTFHPEFGNGSDQIFVYLSYDDETRTDPTHPDEADPYHRMFNKIVRLDYDEASGRLSNPTDILTGIPANNDHNSGRMEVGPDGLIYLTVGDQGHNQLVNWCRAIESQTLPTADQIASEDHFAYQGKVLRLNLDGSIPEDNPELEGVRSHIFSYGHRNPQGLAFGPDGTLYANEHGPDSDDEINVITAGGNYGWPYVAGQQDDNFYIYARWSDASVPCEQLEPIGPSQGAPDSVPQQKETDWQAPENYVAPIATMFTVTEPLPGCEDFGYFCRPSVGPSSIVYYDSDGVAELSGRLLTTTLKHGSIYALDPAAEEGAEFTRYYLGQNRLRDIEIADDGRTIYLLTDSQGGIQNEEGGGASGLENPGAVLVYTVRETNESVATEKPASDPEAAEQQAESGDAGRSEATAPEDRPAEQEAMH</sequence>
<organism evidence="4 5">
    <name type="scientific">Paracoccus stylophorae</name>
    <dbReference type="NCBI Taxonomy" id="659350"/>
    <lineage>
        <taxon>Bacteria</taxon>
        <taxon>Pseudomonadati</taxon>
        <taxon>Pseudomonadota</taxon>
        <taxon>Alphaproteobacteria</taxon>
        <taxon>Rhodobacterales</taxon>
        <taxon>Paracoccaceae</taxon>
        <taxon>Paracoccus</taxon>
    </lineage>
</organism>
<name>A0ABY7SW05_9RHOB</name>
<evidence type="ECO:0000259" key="3">
    <source>
        <dbReference type="Pfam" id="PF07995"/>
    </source>
</evidence>
<feature type="region of interest" description="Disordered" evidence="1">
    <location>
        <begin position="473"/>
        <end position="520"/>
    </location>
</feature>
<feature type="domain" description="Glucose/Sorbosone dehydrogenase" evidence="3">
    <location>
        <begin position="361"/>
        <end position="450"/>
    </location>
</feature>
<dbReference type="SUPFAM" id="SSF50952">
    <property type="entry name" value="Soluble quinoprotein glucose dehydrogenase"/>
    <property type="match status" value="1"/>
</dbReference>
<proteinExistence type="predicted"/>
<gene>
    <name evidence="4" type="ORF">JHW45_01015</name>
</gene>
<accession>A0ABY7SW05</accession>
<feature type="signal peptide" evidence="2">
    <location>
        <begin position="1"/>
        <end position="23"/>
    </location>
</feature>
<dbReference type="RefSeq" id="WP_272859116.1">
    <property type="nucleotide sequence ID" value="NZ_CP067134.1"/>
</dbReference>
<evidence type="ECO:0000313" key="4">
    <source>
        <dbReference type="EMBL" id="WCR11029.1"/>
    </source>
</evidence>
<dbReference type="InterPro" id="IPR011042">
    <property type="entry name" value="6-blade_b-propeller_TolB-like"/>
</dbReference>
<dbReference type="InterPro" id="IPR011041">
    <property type="entry name" value="Quinoprot_gluc/sorb_DH_b-prop"/>
</dbReference>